<evidence type="ECO:0000313" key="11">
    <source>
        <dbReference type="EMBL" id="TQM62768.1"/>
    </source>
</evidence>
<evidence type="ECO:0000256" key="4">
    <source>
        <dbReference type="ARBA" id="ARBA00022519"/>
    </source>
</evidence>
<keyword evidence="3" id="KW-1003">Cell membrane</keyword>
<reference evidence="11 12" key="1">
    <citation type="submission" date="2019-06" db="EMBL/GenBank/DDBJ databases">
        <title>Genome sequencing of plant associated microbes to promote plant fitness in Sorghum bicolor and Oryza sativa.</title>
        <authorList>
            <person name="Coleman-Derr D."/>
        </authorList>
    </citation>
    <scope>NUCLEOTIDE SEQUENCE [LARGE SCALE GENOMIC DNA]</scope>
    <source>
        <strain evidence="11 12">KV-663</strain>
    </source>
</reference>
<dbReference type="Pfam" id="PF00528">
    <property type="entry name" value="BPD_transp_1"/>
    <property type="match status" value="2"/>
</dbReference>
<dbReference type="InterPro" id="IPR000515">
    <property type="entry name" value="MetI-like"/>
</dbReference>
<feature type="transmembrane region" description="Helical" evidence="8">
    <location>
        <begin position="37"/>
        <end position="62"/>
    </location>
</feature>
<keyword evidence="5 8" id="KW-0812">Transmembrane</keyword>
<dbReference type="GO" id="GO:0055085">
    <property type="term" value="P:transmembrane transport"/>
    <property type="evidence" value="ECO:0007669"/>
    <property type="project" value="InterPro"/>
</dbReference>
<dbReference type="GO" id="GO:0005886">
    <property type="term" value="C:plasma membrane"/>
    <property type="evidence" value="ECO:0007669"/>
    <property type="project" value="UniProtKB-SubCell"/>
</dbReference>
<feature type="transmembrane region" description="Helical" evidence="8">
    <location>
        <begin position="156"/>
        <end position="181"/>
    </location>
</feature>
<proteinExistence type="inferred from homology"/>
<feature type="transmembrane region" description="Helical" evidence="8">
    <location>
        <begin position="332"/>
        <end position="354"/>
    </location>
</feature>
<evidence type="ECO:0000256" key="9">
    <source>
        <dbReference type="SAM" id="MobiDB-lite"/>
    </source>
</evidence>
<comment type="similarity">
    <text evidence="8">Belongs to the binding-protein-dependent transport system permease family.</text>
</comment>
<dbReference type="Proteomes" id="UP000316747">
    <property type="component" value="Unassembled WGS sequence"/>
</dbReference>
<feature type="transmembrane region" description="Helical" evidence="8">
    <location>
        <begin position="366"/>
        <end position="387"/>
    </location>
</feature>
<feature type="transmembrane region" description="Helical" evidence="8">
    <location>
        <begin position="102"/>
        <end position="124"/>
    </location>
</feature>
<feature type="domain" description="ABC transmembrane type-1" evidence="10">
    <location>
        <begin position="38"/>
        <end position="219"/>
    </location>
</feature>
<keyword evidence="4" id="KW-0997">Cell inner membrane</keyword>
<evidence type="ECO:0000256" key="8">
    <source>
        <dbReference type="RuleBase" id="RU363032"/>
    </source>
</evidence>
<organism evidence="11 12">
    <name type="scientific">Humibacillus xanthopallidus</name>
    <dbReference type="NCBI Taxonomy" id="412689"/>
    <lineage>
        <taxon>Bacteria</taxon>
        <taxon>Bacillati</taxon>
        <taxon>Actinomycetota</taxon>
        <taxon>Actinomycetes</taxon>
        <taxon>Micrococcales</taxon>
        <taxon>Intrasporangiaceae</taxon>
        <taxon>Humibacillus</taxon>
    </lineage>
</organism>
<evidence type="ECO:0000256" key="7">
    <source>
        <dbReference type="ARBA" id="ARBA00023136"/>
    </source>
</evidence>
<comment type="caution">
    <text evidence="11">The sequence shown here is derived from an EMBL/GenBank/DDBJ whole genome shotgun (WGS) entry which is preliminary data.</text>
</comment>
<feature type="domain" description="ABC transmembrane type-1" evidence="10">
    <location>
        <begin position="294"/>
        <end position="484"/>
    </location>
</feature>
<accession>A0A543HWM4</accession>
<dbReference type="AlphaFoldDB" id="A0A543HWM4"/>
<keyword evidence="7 8" id="KW-0472">Membrane</keyword>
<feature type="transmembrane region" description="Helical" evidence="8">
    <location>
        <begin position="460"/>
        <end position="484"/>
    </location>
</feature>
<evidence type="ECO:0000256" key="6">
    <source>
        <dbReference type="ARBA" id="ARBA00022989"/>
    </source>
</evidence>
<dbReference type="CDD" id="cd06261">
    <property type="entry name" value="TM_PBP2"/>
    <property type="match status" value="2"/>
</dbReference>
<keyword evidence="2 8" id="KW-0813">Transport</keyword>
<feature type="region of interest" description="Disordered" evidence="9">
    <location>
        <begin position="496"/>
        <end position="547"/>
    </location>
</feature>
<evidence type="ECO:0000313" key="12">
    <source>
        <dbReference type="Proteomes" id="UP000316747"/>
    </source>
</evidence>
<protein>
    <submittedName>
        <fullName evidence="11">Iron(III) transport system permease protein</fullName>
    </submittedName>
</protein>
<dbReference type="RefSeq" id="WP_260439769.1">
    <property type="nucleotide sequence ID" value="NZ_VFPM01000002.1"/>
</dbReference>
<feature type="transmembrane region" description="Helical" evidence="8">
    <location>
        <begin position="201"/>
        <end position="220"/>
    </location>
</feature>
<evidence type="ECO:0000256" key="2">
    <source>
        <dbReference type="ARBA" id="ARBA00022448"/>
    </source>
</evidence>
<dbReference type="EMBL" id="VFPM01000002">
    <property type="protein sequence ID" value="TQM62768.1"/>
    <property type="molecule type" value="Genomic_DNA"/>
</dbReference>
<keyword evidence="12" id="KW-1185">Reference proteome</keyword>
<evidence type="ECO:0000256" key="5">
    <source>
        <dbReference type="ARBA" id="ARBA00022692"/>
    </source>
</evidence>
<evidence type="ECO:0000256" key="1">
    <source>
        <dbReference type="ARBA" id="ARBA00004429"/>
    </source>
</evidence>
<keyword evidence="6 8" id="KW-1133">Transmembrane helix</keyword>
<dbReference type="Gene3D" id="1.10.3720.10">
    <property type="entry name" value="MetI-like"/>
    <property type="match status" value="2"/>
</dbReference>
<name>A0A543HWM4_9MICO</name>
<comment type="subcellular location">
    <subcellularLocation>
        <location evidence="1">Cell inner membrane</location>
        <topology evidence="1">Multi-pass membrane protein</topology>
    </subcellularLocation>
    <subcellularLocation>
        <location evidence="8">Cell membrane</location>
        <topology evidence="8">Multi-pass membrane protein</topology>
    </subcellularLocation>
</comment>
<feature type="transmembrane region" description="Helical" evidence="8">
    <location>
        <begin position="408"/>
        <end position="433"/>
    </location>
</feature>
<feature type="transmembrane region" description="Helical" evidence="8">
    <location>
        <begin position="298"/>
        <end position="320"/>
    </location>
</feature>
<dbReference type="PANTHER" id="PTHR43357:SF3">
    <property type="entry name" value="FE(3+)-TRANSPORT SYSTEM PERMEASE PROTEIN FBPB 2"/>
    <property type="match status" value="1"/>
</dbReference>
<dbReference type="PANTHER" id="PTHR43357">
    <property type="entry name" value="INNER MEMBRANE ABC TRANSPORTER PERMEASE PROTEIN YDCV"/>
    <property type="match status" value="1"/>
</dbReference>
<dbReference type="PROSITE" id="PS50928">
    <property type="entry name" value="ABC_TM1"/>
    <property type="match status" value="2"/>
</dbReference>
<dbReference type="SUPFAM" id="SSF161098">
    <property type="entry name" value="MetI-like"/>
    <property type="match status" value="2"/>
</dbReference>
<feature type="transmembrane region" description="Helical" evidence="8">
    <location>
        <begin position="249"/>
        <end position="278"/>
    </location>
</feature>
<dbReference type="InterPro" id="IPR035906">
    <property type="entry name" value="MetI-like_sf"/>
</dbReference>
<feature type="transmembrane region" description="Helical" evidence="8">
    <location>
        <begin position="74"/>
        <end position="96"/>
    </location>
</feature>
<evidence type="ECO:0000259" key="10">
    <source>
        <dbReference type="PROSITE" id="PS50928"/>
    </source>
</evidence>
<sequence>MAGALLALLPLGYLVVRTVEAGDRVGAILARPGTLELVGRSLALVGTVTTLCLVLGVGLAALVTRTTLPGRRLFAVLLALPLAVPSYVAAFAWVAAAPWARGFVGATLVLTACTYPYVFLPVVAAMRGVDPAQEEVARSLGRGPGRTFLTVTVRQVWPAAASGGLLVALYVLSDFGAVSLLQFDAFTRVIHTSYRASFDRTPAAVLSLLLVVLTVLIALGERRSRGGLEQTRVGSGLSRRSEPLQLGRLAASGATAAVVAVVGVALAFPLASLVYWFVTGLSAGVDVDRLVTSTGTTLLLALLGALVTMAIAVPIGVLAARHRSRATSAIELGAWAGHALPGIVVALALVFFGVRVAQPIYQRTPLLLIAYAVLFLPAGVGAVRASVAMSSPRVEEVARSLGSRPLDVLRRVTLPLAGPGVAAGTALVLLTIMKELPATLLLRPTGSNTLATSLWTETGVAAYAAAAPYALALVALAVAPTLWLMHAQGRLGESIEPAESAESAGLEGPAESAGLLAPVRPPRSHTATPSLANVVEPQSDPQRRSVL</sequence>
<evidence type="ECO:0000256" key="3">
    <source>
        <dbReference type="ARBA" id="ARBA00022475"/>
    </source>
</evidence>
<gene>
    <name evidence="11" type="ORF">FBY41_2806</name>
</gene>